<dbReference type="Proteomes" id="UP000198824">
    <property type="component" value="Unassembled WGS sequence"/>
</dbReference>
<dbReference type="AlphaFoldDB" id="A0A1I6LMP8"/>
<protein>
    <recommendedName>
        <fullName evidence="4">UrcA family protein</fullName>
    </recommendedName>
</protein>
<sequence length="86" mass="9413">MTLRLALAALASLAASSALAQATDPAVVGQILTQRGTMEGYAERARARQQGRQAAPAVSAACMRAWKLRDRMNRAQKRRLYELCPR</sequence>
<feature type="chain" id="PRO_5011488068" description="UrcA family protein" evidence="1">
    <location>
        <begin position="21"/>
        <end position="86"/>
    </location>
</feature>
<gene>
    <name evidence="2" type="ORF">SAMN05192580_2951</name>
</gene>
<dbReference type="RefSeq" id="WP_093315736.1">
    <property type="nucleotide sequence ID" value="NZ_FOZG01000002.1"/>
</dbReference>
<organism evidence="2 3">
    <name type="scientific">Sphingomonas jatrophae</name>
    <dbReference type="NCBI Taxonomy" id="1166337"/>
    <lineage>
        <taxon>Bacteria</taxon>
        <taxon>Pseudomonadati</taxon>
        <taxon>Pseudomonadota</taxon>
        <taxon>Alphaproteobacteria</taxon>
        <taxon>Sphingomonadales</taxon>
        <taxon>Sphingomonadaceae</taxon>
        <taxon>Sphingomonas</taxon>
    </lineage>
</organism>
<evidence type="ECO:0000313" key="2">
    <source>
        <dbReference type="EMBL" id="SFS04522.1"/>
    </source>
</evidence>
<keyword evidence="1" id="KW-0732">Signal</keyword>
<proteinExistence type="predicted"/>
<dbReference type="STRING" id="1166337.SAMN05192580_2951"/>
<dbReference type="EMBL" id="FOZG01000002">
    <property type="protein sequence ID" value="SFS04522.1"/>
    <property type="molecule type" value="Genomic_DNA"/>
</dbReference>
<evidence type="ECO:0000256" key="1">
    <source>
        <dbReference type="SAM" id="SignalP"/>
    </source>
</evidence>
<keyword evidence="3" id="KW-1185">Reference proteome</keyword>
<feature type="signal peptide" evidence="1">
    <location>
        <begin position="1"/>
        <end position="20"/>
    </location>
</feature>
<evidence type="ECO:0000313" key="3">
    <source>
        <dbReference type="Proteomes" id="UP000198824"/>
    </source>
</evidence>
<name>A0A1I6LMP8_9SPHN</name>
<evidence type="ECO:0008006" key="4">
    <source>
        <dbReference type="Google" id="ProtNLM"/>
    </source>
</evidence>
<reference evidence="2 3" key="1">
    <citation type="submission" date="2016-10" db="EMBL/GenBank/DDBJ databases">
        <authorList>
            <person name="de Groot N.N."/>
        </authorList>
    </citation>
    <scope>NUCLEOTIDE SEQUENCE [LARGE SCALE GENOMIC DNA]</scope>
    <source>
        <strain evidence="2 3">S5-249</strain>
    </source>
</reference>
<accession>A0A1I6LMP8</accession>